<gene>
    <name evidence="2" type="ORF">SCH01S_20_00180</name>
</gene>
<comment type="caution">
    <text evidence="2">The sequence shown here is derived from an EMBL/GenBank/DDBJ whole genome shotgun (WGS) entry which is preliminary data.</text>
</comment>
<keyword evidence="1" id="KW-0732">Signal</keyword>
<dbReference type="STRING" id="1219043.SCH01S_20_00180"/>
<evidence type="ECO:0000313" key="2">
    <source>
        <dbReference type="EMBL" id="GAO38811.1"/>
    </source>
</evidence>
<keyword evidence="3" id="KW-1185">Reference proteome</keyword>
<proteinExistence type="predicted"/>
<protein>
    <submittedName>
        <fullName evidence="2">Uncharacterized protein</fullName>
    </submittedName>
</protein>
<feature type="signal peptide" evidence="1">
    <location>
        <begin position="1"/>
        <end position="23"/>
    </location>
</feature>
<accession>A0A0E9MMZ6</accession>
<organism evidence="2 3">
    <name type="scientific">Sphingomonas changbaiensis NBRC 104936</name>
    <dbReference type="NCBI Taxonomy" id="1219043"/>
    <lineage>
        <taxon>Bacteria</taxon>
        <taxon>Pseudomonadati</taxon>
        <taxon>Pseudomonadota</taxon>
        <taxon>Alphaproteobacteria</taxon>
        <taxon>Sphingomonadales</taxon>
        <taxon>Sphingomonadaceae</taxon>
        <taxon>Sphingomonas</taxon>
    </lineage>
</organism>
<evidence type="ECO:0000313" key="3">
    <source>
        <dbReference type="Proteomes" id="UP000033202"/>
    </source>
</evidence>
<dbReference type="EMBL" id="BBWU01000020">
    <property type="protein sequence ID" value="GAO38811.1"/>
    <property type="molecule type" value="Genomic_DNA"/>
</dbReference>
<sequence>MKRVTFISRLAAALGFAAAPPTAAERVNWPELPKSRFIVGRPATLEDAKAGNAIFSTNGTGAGAVMLAIPQYVLWSDEQGAKHPMILVQAEKTPDGQTIVGLRDFSGQESVATLPEVELLGTKKPN</sequence>
<dbReference type="AlphaFoldDB" id="A0A0E9MMZ6"/>
<dbReference type="Proteomes" id="UP000033202">
    <property type="component" value="Unassembled WGS sequence"/>
</dbReference>
<reference evidence="2 3" key="1">
    <citation type="submission" date="2015-04" db="EMBL/GenBank/DDBJ databases">
        <title>Whole genome shotgun sequence of Sphingomonas changbaiensis NBRC 104936.</title>
        <authorList>
            <person name="Katano-Makiyama Y."/>
            <person name="Hosoyama A."/>
            <person name="Hashimoto M."/>
            <person name="Noguchi M."/>
            <person name="Tsuchikane K."/>
            <person name="Ohji S."/>
            <person name="Yamazoe A."/>
            <person name="Ichikawa N."/>
            <person name="Kimura A."/>
            <person name="Fujita N."/>
        </authorList>
    </citation>
    <scope>NUCLEOTIDE SEQUENCE [LARGE SCALE GENOMIC DNA]</scope>
    <source>
        <strain evidence="2 3">NBRC 104936</strain>
    </source>
</reference>
<name>A0A0E9MMZ6_9SPHN</name>
<feature type="chain" id="PRO_5002429788" evidence="1">
    <location>
        <begin position="24"/>
        <end position="126"/>
    </location>
</feature>
<evidence type="ECO:0000256" key="1">
    <source>
        <dbReference type="SAM" id="SignalP"/>
    </source>
</evidence>